<organism evidence="5 6">
    <name type="scientific">Anaerococcus nagyae</name>
    <dbReference type="NCBI Taxonomy" id="1755241"/>
    <lineage>
        <taxon>Bacteria</taxon>
        <taxon>Bacillati</taxon>
        <taxon>Bacillota</taxon>
        <taxon>Tissierellia</taxon>
        <taxon>Tissierellales</taxon>
        <taxon>Peptoniphilaceae</taxon>
        <taxon>Anaerococcus</taxon>
    </lineage>
</organism>
<dbReference type="Pfam" id="PF05816">
    <property type="entry name" value="TelA"/>
    <property type="match status" value="1"/>
</dbReference>
<accession>A0A3E2TKS0</accession>
<dbReference type="PANTHER" id="PTHR38432">
    <property type="entry name" value="TELA-LIKE PROTEIN SAOUHSC_01408"/>
    <property type="match status" value="1"/>
</dbReference>
<sequence>MSDIELTLDGAEEKKDNKLESITNQGPDLVENNIKFSPEEEKMIDDFSKKISLEDTNIILQYGSGAQKKISNFSEKTLDTVRNKDLGEIGGLLDSVVMDIKSMEREEPSGPLGFLKKQANKIDDMKIRYQSAEKNIDDVAKALENHQITLMKDISMLDQMYDLNEEYYKEITMYIEAGNRKLKETYANEIPALESKAKESNLPLDAQKVNDIKSQANRFEKKLHDLDLTRMVSIQMAPQIRMVQSSNSIMAEKIQTTIVNTIPLWKNQMVLALGMNHTNQAIATQQRVTDLTNDLLRKNADTLKQNTIETAKATERGIIDLDTIKHTNDQLISTIEEVRNIQIEGKKNRSLAQAEIARLEDELKSNLTKGNTN</sequence>
<protein>
    <submittedName>
        <fullName evidence="5">Toxic anion resistance protein</fullName>
    </submittedName>
</protein>
<dbReference type="PANTHER" id="PTHR38432:SF1">
    <property type="entry name" value="TELA-LIKE PROTEIN SAOUHSC_01408"/>
    <property type="match status" value="1"/>
</dbReference>
<feature type="region of interest" description="Disordered" evidence="4">
    <location>
        <begin position="1"/>
        <end position="31"/>
    </location>
</feature>
<evidence type="ECO:0000256" key="4">
    <source>
        <dbReference type="SAM" id="MobiDB-lite"/>
    </source>
</evidence>
<keyword evidence="6" id="KW-1185">Reference proteome</keyword>
<comment type="caution">
    <text evidence="5">The sequence shown here is derived from an EMBL/GenBank/DDBJ whole genome shotgun (WGS) entry which is preliminary data.</text>
</comment>
<name>A0A3E2TKS0_9FIRM</name>
<dbReference type="PIRSF" id="PIRSF026508">
    <property type="entry name" value="TelA"/>
    <property type="match status" value="1"/>
</dbReference>
<feature type="coiled-coil region" evidence="3">
    <location>
        <begin position="115"/>
        <end position="149"/>
    </location>
</feature>
<dbReference type="EMBL" id="QVEU01000001">
    <property type="protein sequence ID" value="RGB78006.1"/>
    <property type="molecule type" value="Genomic_DNA"/>
</dbReference>
<dbReference type="AlphaFoldDB" id="A0A3E2TKS0"/>
<dbReference type="InterPro" id="IPR008863">
    <property type="entry name" value="Toxic_anion-R_TelA"/>
</dbReference>
<gene>
    <name evidence="5" type="ORF">DXA39_00730</name>
</gene>
<dbReference type="OrthoDB" id="9768858at2"/>
<keyword evidence="3" id="KW-0175">Coiled coil</keyword>
<proteinExistence type="inferred from homology"/>
<reference evidence="5 6" key="1">
    <citation type="submission" date="2018-08" db="EMBL/GenBank/DDBJ databases">
        <title>A genome reference for cultivated species of the human gut microbiota.</title>
        <authorList>
            <person name="Zou Y."/>
            <person name="Xue W."/>
            <person name="Luo G."/>
        </authorList>
    </citation>
    <scope>NUCLEOTIDE SEQUENCE [LARGE SCALE GENOMIC DNA]</scope>
    <source>
        <strain evidence="5 6">OF01-3</strain>
    </source>
</reference>
<dbReference type="RefSeq" id="WP_117520119.1">
    <property type="nucleotide sequence ID" value="NZ_JBHWMK010000020.1"/>
</dbReference>
<dbReference type="Proteomes" id="UP000261011">
    <property type="component" value="Unassembled WGS sequence"/>
</dbReference>
<evidence type="ECO:0000256" key="3">
    <source>
        <dbReference type="SAM" id="Coils"/>
    </source>
</evidence>
<evidence type="ECO:0000313" key="6">
    <source>
        <dbReference type="Proteomes" id="UP000261011"/>
    </source>
</evidence>
<evidence type="ECO:0000256" key="2">
    <source>
        <dbReference type="PIRNR" id="PIRNR026508"/>
    </source>
</evidence>
<comment type="similarity">
    <text evidence="1 2">Belongs to the TelA family.</text>
</comment>
<evidence type="ECO:0000313" key="5">
    <source>
        <dbReference type="EMBL" id="RGB78006.1"/>
    </source>
</evidence>
<evidence type="ECO:0000256" key="1">
    <source>
        <dbReference type="ARBA" id="ARBA00005541"/>
    </source>
</evidence>